<name>A0ABP0KPC6_9DINO</name>
<proteinExistence type="predicted"/>
<feature type="region of interest" description="Disordered" evidence="1">
    <location>
        <begin position="260"/>
        <end position="287"/>
    </location>
</feature>
<evidence type="ECO:0000313" key="2">
    <source>
        <dbReference type="EMBL" id="CAK9028725.1"/>
    </source>
</evidence>
<dbReference type="Proteomes" id="UP001642464">
    <property type="component" value="Unassembled WGS sequence"/>
</dbReference>
<organism evidence="2 3">
    <name type="scientific">Durusdinium trenchii</name>
    <dbReference type="NCBI Taxonomy" id="1381693"/>
    <lineage>
        <taxon>Eukaryota</taxon>
        <taxon>Sar</taxon>
        <taxon>Alveolata</taxon>
        <taxon>Dinophyceae</taxon>
        <taxon>Suessiales</taxon>
        <taxon>Symbiodiniaceae</taxon>
        <taxon>Durusdinium</taxon>
    </lineage>
</organism>
<accession>A0ABP0KPC6</accession>
<evidence type="ECO:0000313" key="3">
    <source>
        <dbReference type="Proteomes" id="UP001642464"/>
    </source>
</evidence>
<gene>
    <name evidence="2" type="ORF">SCF082_LOCUS18487</name>
</gene>
<dbReference type="EMBL" id="CAXAMM010012370">
    <property type="protein sequence ID" value="CAK9028725.1"/>
    <property type="molecule type" value="Genomic_DNA"/>
</dbReference>
<protein>
    <submittedName>
        <fullName evidence="2">132 kDa protein</fullName>
    </submittedName>
</protein>
<comment type="caution">
    <text evidence="2">The sequence shown here is derived from an EMBL/GenBank/DDBJ whole genome shotgun (WGS) entry which is preliminary data.</text>
</comment>
<reference evidence="2 3" key="1">
    <citation type="submission" date="2024-02" db="EMBL/GenBank/DDBJ databases">
        <authorList>
            <person name="Chen Y."/>
            <person name="Shah S."/>
            <person name="Dougan E. K."/>
            <person name="Thang M."/>
            <person name="Chan C."/>
        </authorList>
    </citation>
    <scope>NUCLEOTIDE SEQUENCE [LARGE SCALE GENOMIC DNA]</scope>
</reference>
<evidence type="ECO:0000256" key="1">
    <source>
        <dbReference type="SAM" id="MobiDB-lite"/>
    </source>
</evidence>
<keyword evidence="3" id="KW-1185">Reference proteome</keyword>
<sequence>MAYLDDVCLAGDYRVVSAALGRLTAAARQVGLRITPSKCELIPCGGADAAVDPRAFPQSVQINCSGSFTLLGASIGSVAFCEQHTLKERVTKAQPLLLALAELPDPQTALLLLRHCASYCKAWAQAALSTTHGGLGLHHASVHAPAGYAASVVATHGLCRLLDPTYNSAATTEAIQAFNHVLPASEHVPIPAPPTLRQQQLSEALDKIVIAKLAVPCPLCDGVADCFGVHAPCGGDRTKRHHALRAILAARAKAAGFHTDVEKPGLLPPRPEDGGAGEDGGSATNGRRPADVWVGNWGLLGPAAFDLAVTSGLRSGHLPSIAADGRRAVSDYEGLQFLPLVAEACSGGWGPTALKTWKELSVALAVRNNEAASVERERLLQSLAVALQRENARAVLRRIE</sequence>